<protein>
    <submittedName>
        <fullName evidence="5">Regulatory protein, luxR family</fullName>
    </submittedName>
</protein>
<proteinExistence type="predicted"/>
<sequence length="72" mass="8147">MEITAASPYITKREKEILALVAEGYTSSSIANKLYLSIRTVENHRMNILKKLSAKNTATMIKRAQEENLLVH</sequence>
<reference evidence="6" key="1">
    <citation type="submission" date="2017-01" db="EMBL/GenBank/DDBJ databases">
        <authorList>
            <person name="Varghese N."/>
            <person name="Submissions S."/>
        </authorList>
    </citation>
    <scope>NUCLEOTIDE SEQUENCE [LARGE SCALE GENOMIC DNA]</scope>
    <source>
        <strain evidence="6">DSM 21054</strain>
    </source>
</reference>
<accession>A0A173MFU2</accession>
<dbReference type="GO" id="GO:0003677">
    <property type="term" value="F:DNA binding"/>
    <property type="evidence" value="ECO:0007669"/>
    <property type="project" value="UniProtKB-KW"/>
</dbReference>
<dbReference type="PROSITE" id="PS50043">
    <property type="entry name" value="HTH_LUXR_2"/>
    <property type="match status" value="1"/>
</dbReference>
<dbReference type="PANTHER" id="PTHR44688">
    <property type="entry name" value="DNA-BINDING TRANSCRIPTIONAL ACTIVATOR DEVR_DOSR"/>
    <property type="match status" value="1"/>
</dbReference>
<dbReference type="Pfam" id="PF00196">
    <property type="entry name" value="GerE"/>
    <property type="match status" value="1"/>
</dbReference>
<keyword evidence="3" id="KW-0804">Transcription</keyword>
<dbReference type="InterPro" id="IPR000792">
    <property type="entry name" value="Tscrpt_reg_LuxR_C"/>
</dbReference>
<dbReference type="OrthoDB" id="965844at2"/>
<dbReference type="EMBL" id="FTOR01000007">
    <property type="protein sequence ID" value="SIT27159.1"/>
    <property type="molecule type" value="Genomic_DNA"/>
</dbReference>
<dbReference type="RefSeq" id="WP_076380750.1">
    <property type="nucleotide sequence ID" value="NZ_AP017422.1"/>
</dbReference>
<dbReference type="Gene3D" id="1.10.10.10">
    <property type="entry name" value="Winged helix-like DNA-binding domain superfamily/Winged helix DNA-binding domain"/>
    <property type="match status" value="1"/>
</dbReference>
<keyword evidence="1" id="KW-0805">Transcription regulation</keyword>
<evidence type="ECO:0000259" key="4">
    <source>
        <dbReference type="PROSITE" id="PS50043"/>
    </source>
</evidence>
<dbReference type="InterPro" id="IPR016032">
    <property type="entry name" value="Sig_transdc_resp-reg_C-effctor"/>
</dbReference>
<evidence type="ECO:0000256" key="3">
    <source>
        <dbReference type="ARBA" id="ARBA00023163"/>
    </source>
</evidence>
<dbReference type="SUPFAM" id="SSF46894">
    <property type="entry name" value="C-terminal effector domain of the bipartite response regulators"/>
    <property type="match status" value="1"/>
</dbReference>
<keyword evidence="2" id="KW-0238">DNA-binding</keyword>
<dbReference type="GO" id="GO:0006355">
    <property type="term" value="P:regulation of DNA-templated transcription"/>
    <property type="evidence" value="ECO:0007669"/>
    <property type="project" value="InterPro"/>
</dbReference>
<dbReference type="PROSITE" id="PS00622">
    <property type="entry name" value="HTH_LUXR_1"/>
    <property type="match status" value="1"/>
</dbReference>
<dbReference type="SMART" id="SM00421">
    <property type="entry name" value="HTH_LUXR"/>
    <property type="match status" value="1"/>
</dbReference>
<dbReference type="CDD" id="cd06170">
    <property type="entry name" value="LuxR_C_like"/>
    <property type="match status" value="1"/>
</dbReference>
<evidence type="ECO:0000313" key="6">
    <source>
        <dbReference type="Proteomes" id="UP000186917"/>
    </source>
</evidence>
<evidence type="ECO:0000256" key="1">
    <source>
        <dbReference type="ARBA" id="ARBA00023015"/>
    </source>
</evidence>
<organism evidence="5 6">
    <name type="scientific">Filimonas lacunae</name>
    <dbReference type="NCBI Taxonomy" id="477680"/>
    <lineage>
        <taxon>Bacteria</taxon>
        <taxon>Pseudomonadati</taxon>
        <taxon>Bacteroidota</taxon>
        <taxon>Chitinophagia</taxon>
        <taxon>Chitinophagales</taxon>
        <taxon>Chitinophagaceae</taxon>
        <taxon>Filimonas</taxon>
    </lineage>
</organism>
<dbReference type="KEGG" id="fln:FLA_2513"/>
<dbReference type="AlphaFoldDB" id="A0A173MFU2"/>
<feature type="domain" description="HTH luxR-type" evidence="4">
    <location>
        <begin position="3"/>
        <end position="68"/>
    </location>
</feature>
<evidence type="ECO:0000256" key="2">
    <source>
        <dbReference type="ARBA" id="ARBA00023125"/>
    </source>
</evidence>
<dbReference type="STRING" id="477680.SAMN05421788_107156"/>
<keyword evidence="6" id="KW-1185">Reference proteome</keyword>
<evidence type="ECO:0000313" key="5">
    <source>
        <dbReference type="EMBL" id="SIT27159.1"/>
    </source>
</evidence>
<gene>
    <name evidence="5" type="ORF">SAMN05421788_107156</name>
</gene>
<dbReference type="PANTHER" id="PTHR44688:SF16">
    <property type="entry name" value="DNA-BINDING TRANSCRIPTIONAL ACTIVATOR DEVR_DOSR"/>
    <property type="match status" value="1"/>
</dbReference>
<dbReference type="Proteomes" id="UP000186917">
    <property type="component" value="Unassembled WGS sequence"/>
</dbReference>
<dbReference type="PRINTS" id="PR00038">
    <property type="entry name" value="HTHLUXR"/>
</dbReference>
<name>A0A173MFU2_9BACT</name>
<dbReference type="InterPro" id="IPR036388">
    <property type="entry name" value="WH-like_DNA-bd_sf"/>
</dbReference>